<dbReference type="InterPro" id="IPR004358">
    <property type="entry name" value="Sig_transdc_His_kin-like_C"/>
</dbReference>
<dbReference type="EC" id="2.7.13.3" evidence="3"/>
<feature type="transmembrane region" description="Helical" evidence="11">
    <location>
        <begin position="20"/>
        <end position="47"/>
    </location>
</feature>
<dbReference type="InterPro" id="IPR050428">
    <property type="entry name" value="TCS_sensor_his_kinase"/>
</dbReference>
<dbReference type="PANTHER" id="PTHR45436">
    <property type="entry name" value="SENSOR HISTIDINE KINASE YKOH"/>
    <property type="match status" value="1"/>
</dbReference>
<keyword evidence="15" id="KW-1185">Reference proteome</keyword>
<accession>A0A542YMK9</accession>
<dbReference type="SUPFAM" id="SSF55874">
    <property type="entry name" value="ATPase domain of HSP90 chaperone/DNA topoisomerase II/histidine kinase"/>
    <property type="match status" value="1"/>
</dbReference>
<dbReference type="SMART" id="SM00387">
    <property type="entry name" value="HATPase_c"/>
    <property type="match status" value="1"/>
</dbReference>
<dbReference type="InterPro" id="IPR003661">
    <property type="entry name" value="HisK_dim/P_dom"/>
</dbReference>
<evidence type="ECO:0000256" key="4">
    <source>
        <dbReference type="ARBA" id="ARBA00022553"/>
    </source>
</evidence>
<evidence type="ECO:0000256" key="11">
    <source>
        <dbReference type="SAM" id="Phobius"/>
    </source>
</evidence>
<dbReference type="EMBL" id="VFOP01000001">
    <property type="protein sequence ID" value="TQL49194.1"/>
    <property type="molecule type" value="Genomic_DNA"/>
</dbReference>
<name>A0A542YMK9_9MICO</name>
<dbReference type="InterPro" id="IPR003660">
    <property type="entry name" value="HAMP_dom"/>
</dbReference>
<dbReference type="Gene3D" id="6.10.340.10">
    <property type="match status" value="1"/>
</dbReference>
<dbReference type="InterPro" id="IPR003594">
    <property type="entry name" value="HATPase_dom"/>
</dbReference>
<feature type="domain" description="Histidine kinase" evidence="12">
    <location>
        <begin position="271"/>
        <end position="493"/>
    </location>
</feature>
<evidence type="ECO:0000259" key="13">
    <source>
        <dbReference type="PROSITE" id="PS50885"/>
    </source>
</evidence>
<feature type="transmembrane region" description="Helical" evidence="11">
    <location>
        <begin position="187"/>
        <end position="209"/>
    </location>
</feature>
<dbReference type="InterPro" id="IPR036890">
    <property type="entry name" value="HATPase_C_sf"/>
</dbReference>
<dbReference type="CDD" id="cd06225">
    <property type="entry name" value="HAMP"/>
    <property type="match status" value="1"/>
</dbReference>
<comment type="subcellular location">
    <subcellularLocation>
        <location evidence="2">Cell membrane</location>
    </subcellularLocation>
</comment>
<keyword evidence="8 11" id="KW-1133">Transmembrane helix</keyword>
<evidence type="ECO:0000256" key="3">
    <source>
        <dbReference type="ARBA" id="ARBA00012438"/>
    </source>
</evidence>
<dbReference type="Pfam" id="PF02518">
    <property type="entry name" value="HATPase_c"/>
    <property type="match status" value="1"/>
</dbReference>
<dbReference type="PRINTS" id="PR00344">
    <property type="entry name" value="BCTRLSENSOR"/>
</dbReference>
<keyword evidence="5" id="KW-0808">Transferase</keyword>
<dbReference type="PROSITE" id="PS50109">
    <property type="entry name" value="HIS_KIN"/>
    <property type="match status" value="1"/>
</dbReference>
<dbReference type="SMART" id="SM00304">
    <property type="entry name" value="HAMP"/>
    <property type="match status" value="1"/>
</dbReference>
<feature type="domain" description="HAMP" evidence="13">
    <location>
        <begin position="210"/>
        <end position="263"/>
    </location>
</feature>
<evidence type="ECO:0000256" key="7">
    <source>
        <dbReference type="ARBA" id="ARBA00022777"/>
    </source>
</evidence>
<dbReference type="AlphaFoldDB" id="A0A542YMK9"/>
<dbReference type="PANTHER" id="PTHR45436:SF5">
    <property type="entry name" value="SENSOR HISTIDINE KINASE TRCS"/>
    <property type="match status" value="1"/>
</dbReference>
<evidence type="ECO:0000259" key="12">
    <source>
        <dbReference type="PROSITE" id="PS50109"/>
    </source>
</evidence>
<evidence type="ECO:0000256" key="9">
    <source>
        <dbReference type="ARBA" id="ARBA00023012"/>
    </source>
</evidence>
<sequence>MDEDTEQRTGRPRRPWSVRVRVVAAMTAVMTLGLVAAGAVTFSVTFAELNQRVRSELLQEVDELSSLAARGPQDGDPGPYTDLDELFQAYLLTSVPGDHESMVSLVDGVPTLVPGGDLPFHLDSPEVVAAARAAFREGETVITNITDDGRDLKMVVADVQLPGETRQGAFVVAIDVGAQRRAVWNNVGTYSLVALATVLLTALLGHLIAGRLLRPITDLRQATAGISSDDLTRRVEVTGADNDIAQLALTFNQMLDRLETGFADQRQFLDDAAHELRTPLTIIQGNLELMDSGDVADVGQTRELVLDELARMKRLVDDLLLLAKSQRPDFVRPQAFDVAVFAEELKDRVHMLGDRHWEAWGGATGEVVADRQRLQQAVVQLAANAVKFSDRQDTIEVGLDWSPPTAEVREAVPEAAERYLVVTVRDTGVGIDPDQVDRIFERFGRGADAHGVEGAGLGLAIVLAIARAHHGTVTLDSLPGRGSTFRLWIPDSGMLEPWPPS</sequence>
<dbReference type="SUPFAM" id="SSF47384">
    <property type="entry name" value="Homodimeric domain of signal transducing histidine kinase"/>
    <property type="match status" value="1"/>
</dbReference>
<evidence type="ECO:0000256" key="5">
    <source>
        <dbReference type="ARBA" id="ARBA00022679"/>
    </source>
</evidence>
<gene>
    <name evidence="14" type="ORF">FB467_0259</name>
</gene>
<protein>
    <recommendedName>
        <fullName evidence="3">histidine kinase</fullName>
        <ecNumber evidence="3">2.7.13.3</ecNumber>
    </recommendedName>
</protein>
<evidence type="ECO:0000256" key="6">
    <source>
        <dbReference type="ARBA" id="ARBA00022692"/>
    </source>
</evidence>
<keyword evidence="7 14" id="KW-0418">Kinase</keyword>
<dbReference type="CDD" id="cd00082">
    <property type="entry name" value="HisKA"/>
    <property type="match status" value="1"/>
</dbReference>
<keyword evidence="6 11" id="KW-0812">Transmembrane</keyword>
<dbReference type="RefSeq" id="WP_141783479.1">
    <property type="nucleotide sequence ID" value="NZ_BAAAIK010000003.1"/>
</dbReference>
<dbReference type="CDD" id="cd00075">
    <property type="entry name" value="HATPase"/>
    <property type="match status" value="1"/>
</dbReference>
<dbReference type="Proteomes" id="UP000319516">
    <property type="component" value="Unassembled WGS sequence"/>
</dbReference>
<dbReference type="Pfam" id="PF00512">
    <property type="entry name" value="HisKA"/>
    <property type="match status" value="1"/>
</dbReference>
<proteinExistence type="predicted"/>
<dbReference type="Gene3D" id="1.10.287.130">
    <property type="match status" value="1"/>
</dbReference>
<dbReference type="PROSITE" id="PS50885">
    <property type="entry name" value="HAMP"/>
    <property type="match status" value="1"/>
</dbReference>
<dbReference type="Pfam" id="PF00672">
    <property type="entry name" value="HAMP"/>
    <property type="match status" value="1"/>
</dbReference>
<keyword evidence="4" id="KW-0597">Phosphoprotein</keyword>
<dbReference type="OrthoDB" id="9786919at2"/>
<evidence type="ECO:0000256" key="8">
    <source>
        <dbReference type="ARBA" id="ARBA00022989"/>
    </source>
</evidence>
<evidence type="ECO:0000256" key="10">
    <source>
        <dbReference type="ARBA" id="ARBA00023136"/>
    </source>
</evidence>
<dbReference type="GO" id="GO:0000155">
    <property type="term" value="F:phosphorelay sensor kinase activity"/>
    <property type="evidence" value="ECO:0007669"/>
    <property type="project" value="InterPro"/>
</dbReference>
<dbReference type="SUPFAM" id="SSF158472">
    <property type="entry name" value="HAMP domain-like"/>
    <property type="match status" value="1"/>
</dbReference>
<comment type="catalytic activity">
    <reaction evidence="1">
        <text>ATP + protein L-histidine = ADP + protein N-phospho-L-histidine.</text>
        <dbReference type="EC" id="2.7.13.3"/>
    </reaction>
</comment>
<evidence type="ECO:0000313" key="14">
    <source>
        <dbReference type="EMBL" id="TQL49194.1"/>
    </source>
</evidence>
<dbReference type="FunFam" id="1.10.287.130:FF:000001">
    <property type="entry name" value="Two-component sensor histidine kinase"/>
    <property type="match status" value="1"/>
</dbReference>
<comment type="caution">
    <text evidence="14">The sequence shown here is derived from an EMBL/GenBank/DDBJ whole genome shotgun (WGS) entry which is preliminary data.</text>
</comment>
<keyword evidence="9" id="KW-0902">Two-component regulatory system</keyword>
<evidence type="ECO:0000256" key="2">
    <source>
        <dbReference type="ARBA" id="ARBA00004236"/>
    </source>
</evidence>
<dbReference type="InterPro" id="IPR036097">
    <property type="entry name" value="HisK_dim/P_sf"/>
</dbReference>
<evidence type="ECO:0000256" key="1">
    <source>
        <dbReference type="ARBA" id="ARBA00000085"/>
    </source>
</evidence>
<dbReference type="InterPro" id="IPR005467">
    <property type="entry name" value="His_kinase_dom"/>
</dbReference>
<keyword evidence="10 11" id="KW-0472">Membrane</keyword>
<reference evidence="14 15" key="1">
    <citation type="submission" date="2019-06" db="EMBL/GenBank/DDBJ databases">
        <title>Sequencing the genomes of 1000 actinobacteria strains.</title>
        <authorList>
            <person name="Klenk H.-P."/>
        </authorList>
    </citation>
    <scope>NUCLEOTIDE SEQUENCE [LARGE SCALE GENOMIC DNA]</scope>
    <source>
        <strain evidence="14 15">DSM 12335</strain>
    </source>
</reference>
<organism evidence="14 15">
    <name type="scientific">Ornithinicoccus hortensis</name>
    <dbReference type="NCBI Taxonomy" id="82346"/>
    <lineage>
        <taxon>Bacteria</taxon>
        <taxon>Bacillati</taxon>
        <taxon>Actinomycetota</taxon>
        <taxon>Actinomycetes</taxon>
        <taxon>Micrococcales</taxon>
        <taxon>Intrasporangiaceae</taxon>
        <taxon>Ornithinicoccus</taxon>
    </lineage>
</organism>
<dbReference type="GO" id="GO:0005886">
    <property type="term" value="C:plasma membrane"/>
    <property type="evidence" value="ECO:0007669"/>
    <property type="project" value="UniProtKB-SubCell"/>
</dbReference>
<dbReference type="Gene3D" id="3.30.565.10">
    <property type="entry name" value="Histidine kinase-like ATPase, C-terminal domain"/>
    <property type="match status" value="1"/>
</dbReference>
<dbReference type="SMART" id="SM00388">
    <property type="entry name" value="HisKA"/>
    <property type="match status" value="1"/>
</dbReference>
<evidence type="ECO:0000313" key="15">
    <source>
        <dbReference type="Proteomes" id="UP000319516"/>
    </source>
</evidence>